<evidence type="ECO:0000313" key="6">
    <source>
        <dbReference type="Proteomes" id="UP001501710"/>
    </source>
</evidence>
<evidence type="ECO:0000256" key="2">
    <source>
        <dbReference type="ARBA" id="ARBA00023315"/>
    </source>
</evidence>
<keyword evidence="2" id="KW-0012">Acyltransferase</keyword>
<accession>A0ABP8C9I8</accession>
<dbReference type="InterPro" id="IPR000182">
    <property type="entry name" value="GNAT_dom"/>
</dbReference>
<dbReference type="EMBL" id="BAABAS010000015">
    <property type="protein sequence ID" value="GAA4236097.1"/>
    <property type="molecule type" value="Genomic_DNA"/>
</dbReference>
<dbReference type="Pfam" id="PF13302">
    <property type="entry name" value="Acetyltransf_3"/>
    <property type="match status" value="1"/>
</dbReference>
<comment type="similarity">
    <text evidence="3">Belongs to the acetyltransferase family. RimJ subfamily.</text>
</comment>
<sequence length="193" mass="20816">MGALSGVGFGGGFCCRFRLVNGDAGVGARVVVRCVRADDEGRFLELAKVSSAFHRPWVVLPGSGSEFAAYLARFDQVAAVGMVVCLRGGGDLVGMVNLNEIVRGPYQRGVLGYAAFQPYAGQGYMVEGVGLAVRYAFEGLELHRVEADIQPGNTASVRLVERLGFRKEGFSPAFIKIGGKWRDHERWALSKDV</sequence>
<comment type="caution">
    <text evidence="5">The sequence shown here is derived from an EMBL/GenBank/DDBJ whole genome shotgun (WGS) entry which is preliminary data.</text>
</comment>
<dbReference type="SUPFAM" id="SSF55729">
    <property type="entry name" value="Acyl-CoA N-acyltransferases (Nat)"/>
    <property type="match status" value="1"/>
</dbReference>
<name>A0ABP8C9I8_9ACTN</name>
<evidence type="ECO:0000313" key="5">
    <source>
        <dbReference type="EMBL" id="GAA4236097.1"/>
    </source>
</evidence>
<keyword evidence="1" id="KW-0808">Transferase</keyword>
<dbReference type="PANTHER" id="PTHR43792">
    <property type="entry name" value="GNAT FAMILY, PUTATIVE (AFU_ORTHOLOGUE AFUA_3G00765)-RELATED-RELATED"/>
    <property type="match status" value="1"/>
</dbReference>
<evidence type="ECO:0000256" key="3">
    <source>
        <dbReference type="ARBA" id="ARBA00038502"/>
    </source>
</evidence>
<dbReference type="PANTHER" id="PTHR43792:SF8">
    <property type="entry name" value="[RIBOSOMAL PROTEIN US5]-ALANINE N-ACETYLTRANSFERASE"/>
    <property type="match status" value="1"/>
</dbReference>
<evidence type="ECO:0000259" key="4">
    <source>
        <dbReference type="PROSITE" id="PS51186"/>
    </source>
</evidence>
<protein>
    <submittedName>
        <fullName evidence="5">GNAT family protein</fullName>
    </submittedName>
</protein>
<dbReference type="InterPro" id="IPR051531">
    <property type="entry name" value="N-acetyltransferase"/>
</dbReference>
<keyword evidence="6" id="KW-1185">Reference proteome</keyword>
<feature type="domain" description="N-acetyltransferase" evidence="4">
    <location>
        <begin position="30"/>
        <end position="193"/>
    </location>
</feature>
<dbReference type="Gene3D" id="3.40.630.30">
    <property type="match status" value="1"/>
</dbReference>
<dbReference type="InterPro" id="IPR016181">
    <property type="entry name" value="Acyl_CoA_acyltransferase"/>
</dbReference>
<organism evidence="5 6">
    <name type="scientific">Actinomadura meridiana</name>
    <dbReference type="NCBI Taxonomy" id="559626"/>
    <lineage>
        <taxon>Bacteria</taxon>
        <taxon>Bacillati</taxon>
        <taxon>Actinomycetota</taxon>
        <taxon>Actinomycetes</taxon>
        <taxon>Streptosporangiales</taxon>
        <taxon>Thermomonosporaceae</taxon>
        <taxon>Actinomadura</taxon>
    </lineage>
</organism>
<dbReference type="PROSITE" id="PS51186">
    <property type="entry name" value="GNAT"/>
    <property type="match status" value="1"/>
</dbReference>
<reference evidence="6" key="1">
    <citation type="journal article" date="2019" name="Int. J. Syst. Evol. Microbiol.">
        <title>The Global Catalogue of Microorganisms (GCM) 10K type strain sequencing project: providing services to taxonomists for standard genome sequencing and annotation.</title>
        <authorList>
            <consortium name="The Broad Institute Genomics Platform"/>
            <consortium name="The Broad Institute Genome Sequencing Center for Infectious Disease"/>
            <person name="Wu L."/>
            <person name="Ma J."/>
        </authorList>
    </citation>
    <scope>NUCLEOTIDE SEQUENCE [LARGE SCALE GENOMIC DNA]</scope>
    <source>
        <strain evidence="6">JCM 17440</strain>
    </source>
</reference>
<gene>
    <name evidence="5" type="ORF">GCM10022254_44910</name>
</gene>
<proteinExistence type="inferred from homology"/>
<dbReference type="Proteomes" id="UP001501710">
    <property type="component" value="Unassembled WGS sequence"/>
</dbReference>
<evidence type="ECO:0000256" key="1">
    <source>
        <dbReference type="ARBA" id="ARBA00022679"/>
    </source>
</evidence>